<dbReference type="InterPro" id="IPR029095">
    <property type="entry name" value="NarX-like_N"/>
</dbReference>
<keyword evidence="3 10" id="KW-1133">Transmembrane helix</keyword>
<evidence type="ECO:0000313" key="13">
    <source>
        <dbReference type="Proteomes" id="UP000253250"/>
    </source>
</evidence>
<evidence type="ECO:0000256" key="4">
    <source>
        <dbReference type="ARBA" id="ARBA00023136"/>
    </source>
</evidence>
<keyword evidence="5 7" id="KW-0807">Transducer</keyword>
<evidence type="ECO:0000256" key="2">
    <source>
        <dbReference type="ARBA" id="ARBA00022692"/>
    </source>
</evidence>
<dbReference type="Pfam" id="PF13675">
    <property type="entry name" value="PilJ"/>
    <property type="match status" value="1"/>
</dbReference>
<name>A0A368HGX7_9GAMM</name>
<dbReference type="CDD" id="cd11386">
    <property type="entry name" value="MCP_signal"/>
    <property type="match status" value="1"/>
</dbReference>
<sequence length="709" mass="76232">MVARLSKKKGVVLDQPTEELASLGSGQGERFVEVQPAPKKRAKAERGKKGSRVGRSMTGISVLLLLMVMSLVGVAILFGSEAQQANRDSKYIEQSDQLLMLSQRIAKDAAATMLGEESAFSDLKRARLDYQNIIDSLKDGNVSLGIPPSPMIVRPALMALNTTWLGVRHHVDQIIKEEEPSLMMHDYVATVNQTAPMLLALWDEIVTRGMRAHMPPHLIYLAARQGMLSQRITMEVNLFAEGGSAAAVAAAEFGEDTKLFKQTQTQLGPELPAVTHAKFERAVRTFSAMDDSVQGILADAAPLFVAQRAGAKIFHSSNKLLAQSRALVAGYMALSHKRRFEKYAGYALAGLSLVFLLLLGRKLVGDERMRARQSANQNRETQDAILKLLDEMGDLADGDLTIQPQVTEQITGAIADSINYAVKEMRNVVYRINTTAQEVASASNRSRRTAAELNDAATRQAAQILATTERIRTMAKSMDDMSQSAGRSAEVAQGSVLTAKRGAEAVQNTIKGMDEMREQIQETAKRIKRLGESSQQIGEIVELINDIAEQTNILSLNAAIQAAMAGDAGRGFAVVADEVQRLAERSGAATKQIADLVKTIQADTNEAVSSMEKATNGVVEGTRLADAAGQALGQIESVSEQLSGLIVRIAKDARAQSEAATTVSTSMTEIQEATATTSAGTQQTAESIAKLSDLVGELQASVAGFKLPA</sequence>
<gene>
    <name evidence="12" type="ORF">C4900_02405</name>
</gene>
<feature type="domain" description="Methyl-accepting transducer" evidence="11">
    <location>
        <begin position="435"/>
        <end position="671"/>
    </location>
</feature>
<dbReference type="OrthoDB" id="9177152at2"/>
<feature type="coiled-coil region" evidence="8">
    <location>
        <begin position="503"/>
        <end position="533"/>
    </location>
</feature>
<evidence type="ECO:0000256" key="7">
    <source>
        <dbReference type="PROSITE-ProRule" id="PRU00284"/>
    </source>
</evidence>
<feature type="region of interest" description="Disordered" evidence="9">
    <location>
        <begin position="33"/>
        <end position="52"/>
    </location>
</feature>
<dbReference type="SUPFAM" id="SSF58104">
    <property type="entry name" value="Methyl-accepting chemotaxis protein (MCP) signaling domain"/>
    <property type="match status" value="1"/>
</dbReference>
<dbReference type="Gene3D" id="1.10.287.950">
    <property type="entry name" value="Methyl-accepting chemotaxis protein"/>
    <property type="match status" value="1"/>
</dbReference>
<dbReference type="PROSITE" id="PS50111">
    <property type="entry name" value="CHEMOTAXIS_TRANSDUC_2"/>
    <property type="match status" value="1"/>
</dbReference>
<reference evidence="12 13" key="1">
    <citation type="submission" date="2018-02" db="EMBL/GenBank/DDBJ databases">
        <title>Insights into the biology of acidophilic members of the Acidiferrobacteraceae family derived from comparative genomic analyses.</title>
        <authorList>
            <person name="Issotta F."/>
            <person name="Thyssen C."/>
            <person name="Mena C."/>
            <person name="Moya A."/>
            <person name="Bellenberg S."/>
            <person name="Sproer C."/>
            <person name="Covarrubias P.C."/>
            <person name="Sand W."/>
            <person name="Quatrini R."/>
            <person name="Vera M."/>
        </authorList>
    </citation>
    <scope>NUCLEOTIDE SEQUENCE [LARGE SCALE GENOMIC DNA]</scope>
    <source>
        <strain evidence="13">m-1</strain>
    </source>
</reference>
<evidence type="ECO:0000256" key="10">
    <source>
        <dbReference type="SAM" id="Phobius"/>
    </source>
</evidence>
<dbReference type="SMART" id="SM00283">
    <property type="entry name" value="MA"/>
    <property type="match status" value="1"/>
</dbReference>
<dbReference type="RefSeq" id="WP_114282259.1">
    <property type="nucleotide sequence ID" value="NZ_PSYR01000001.1"/>
</dbReference>
<comment type="similarity">
    <text evidence="6">Belongs to the methyl-accepting chemotaxis (MCP) protein family.</text>
</comment>
<proteinExistence type="inferred from homology"/>
<evidence type="ECO:0000256" key="1">
    <source>
        <dbReference type="ARBA" id="ARBA00004141"/>
    </source>
</evidence>
<protein>
    <submittedName>
        <fullName evidence="12">Chemotaxis protein</fullName>
    </submittedName>
</protein>
<dbReference type="GO" id="GO:0006935">
    <property type="term" value="P:chemotaxis"/>
    <property type="evidence" value="ECO:0007669"/>
    <property type="project" value="UniProtKB-ARBA"/>
</dbReference>
<keyword evidence="13" id="KW-1185">Reference proteome</keyword>
<evidence type="ECO:0000256" key="3">
    <source>
        <dbReference type="ARBA" id="ARBA00022989"/>
    </source>
</evidence>
<dbReference type="PANTHER" id="PTHR32089">
    <property type="entry name" value="METHYL-ACCEPTING CHEMOTAXIS PROTEIN MCPB"/>
    <property type="match status" value="1"/>
</dbReference>
<dbReference type="GO" id="GO:0016020">
    <property type="term" value="C:membrane"/>
    <property type="evidence" value="ECO:0007669"/>
    <property type="project" value="UniProtKB-SubCell"/>
</dbReference>
<feature type="transmembrane region" description="Helical" evidence="10">
    <location>
        <begin position="56"/>
        <end position="78"/>
    </location>
</feature>
<dbReference type="GO" id="GO:0007165">
    <property type="term" value="P:signal transduction"/>
    <property type="evidence" value="ECO:0007669"/>
    <property type="project" value="UniProtKB-KW"/>
</dbReference>
<evidence type="ECO:0000256" key="9">
    <source>
        <dbReference type="SAM" id="MobiDB-lite"/>
    </source>
</evidence>
<evidence type="ECO:0000313" key="12">
    <source>
        <dbReference type="EMBL" id="RCN58654.1"/>
    </source>
</evidence>
<dbReference type="Pfam" id="PF00015">
    <property type="entry name" value="MCPsignal"/>
    <property type="match status" value="1"/>
</dbReference>
<comment type="subcellular location">
    <subcellularLocation>
        <location evidence="1">Membrane</location>
        <topology evidence="1">Multi-pass membrane protein</topology>
    </subcellularLocation>
</comment>
<comment type="caution">
    <text evidence="12">The sequence shown here is derived from an EMBL/GenBank/DDBJ whole genome shotgun (WGS) entry which is preliminary data.</text>
</comment>
<dbReference type="InterPro" id="IPR004089">
    <property type="entry name" value="MCPsignal_dom"/>
</dbReference>
<evidence type="ECO:0000256" key="8">
    <source>
        <dbReference type="SAM" id="Coils"/>
    </source>
</evidence>
<keyword evidence="4 10" id="KW-0472">Membrane</keyword>
<dbReference type="PANTHER" id="PTHR32089:SF119">
    <property type="entry name" value="METHYL-ACCEPTING CHEMOTAXIS PROTEIN CTPL"/>
    <property type="match status" value="1"/>
</dbReference>
<accession>A0A368HGX7</accession>
<dbReference type="Proteomes" id="UP000253250">
    <property type="component" value="Unassembled WGS sequence"/>
</dbReference>
<evidence type="ECO:0000256" key="5">
    <source>
        <dbReference type="ARBA" id="ARBA00023224"/>
    </source>
</evidence>
<dbReference type="EMBL" id="PSYR01000001">
    <property type="protein sequence ID" value="RCN58654.1"/>
    <property type="molecule type" value="Genomic_DNA"/>
</dbReference>
<dbReference type="AlphaFoldDB" id="A0A368HGX7"/>
<evidence type="ECO:0000259" key="11">
    <source>
        <dbReference type="PROSITE" id="PS50111"/>
    </source>
</evidence>
<evidence type="ECO:0000256" key="6">
    <source>
        <dbReference type="ARBA" id="ARBA00029447"/>
    </source>
</evidence>
<dbReference type="FunFam" id="1.10.287.950:FF:000001">
    <property type="entry name" value="Methyl-accepting chemotaxis sensory transducer"/>
    <property type="match status" value="1"/>
</dbReference>
<keyword evidence="2 10" id="KW-0812">Transmembrane</keyword>
<keyword evidence="8" id="KW-0175">Coiled coil</keyword>
<organism evidence="12 13">
    <name type="scientific">Acidiferrobacter thiooxydans</name>
    <dbReference type="NCBI Taxonomy" id="163359"/>
    <lineage>
        <taxon>Bacteria</taxon>
        <taxon>Pseudomonadati</taxon>
        <taxon>Pseudomonadota</taxon>
        <taxon>Gammaproteobacteria</taxon>
        <taxon>Acidiferrobacterales</taxon>
        <taxon>Acidiferrobacteraceae</taxon>
        <taxon>Acidiferrobacter</taxon>
    </lineage>
</organism>